<organism evidence="2 3">
    <name type="scientific">[Myrmecia] bisecta</name>
    <dbReference type="NCBI Taxonomy" id="41462"/>
    <lineage>
        <taxon>Eukaryota</taxon>
        <taxon>Viridiplantae</taxon>
        <taxon>Chlorophyta</taxon>
        <taxon>core chlorophytes</taxon>
        <taxon>Trebouxiophyceae</taxon>
        <taxon>Trebouxiales</taxon>
        <taxon>Trebouxiaceae</taxon>
        <taxon>Myrmecia</taxon>
    </lineage>
</organism>
<feature type="compositionally biased region" description="Low complexity" evidence="1">
    <location>
        <begin position="41"/>
        <end position="55"/>
    </location>
</feature>
<keyword evidence="3" id="KW-1185">Reference proteome</keyword>
<comment type="caution">
    <text evidence="2">The sequence shown here is derived from an EMBL/GenBank/DDBJ whole genome shotgun (WGS) entry which is preliminary data.</text>
</comment>
<accession>A0AAW1P794</accession>
<evidence type="ECO:0000256" key="1">
    <source>
        <dbReference type="SAM" id="MobiDB-lite"/>
    </source>
</evidence>
<reference evidence="2 3" key="1">
    <citation type="journal article" date="2024" name="Nat. Commun.">
        <title>Phylogenomics reveals the evolutionary origins of lichenization in chlorophyte algae.</title>
        <authorList>
            <person name="Puginier C."/>
            <person name="Libourel C."/>
            <person name="Otte J."/>
            <person name="Skaloud P."/>
            <person name="Haon M."/>
            <person name="Grisel S."/>
            <person name="Petersen M."/>
            <person name="Berrin J.G."/>
            <person name="Delaux P.M."/>
            <person name="Dal Grande F."/>
            <person name="Keller J."/>
        </authorList>
    </citation>
    <scope>NUCLEOTIDE SEQUENCE [LARGE SCALE GENOMIC DNA]</scope>
    <source>
        <strain evidence="2 3">SAG 2043</strain>
    </source>
</reference>
<protein>
    <submittedName>
        <fullName evidence="2">Uncharacterized protein</fullName>
    </submittedName>
</protein>
<dbReference type="EMBL" id="JALJOR010000015">
    <property type="protein sequence ID" value="KAK9805575.1"/>
    <property type="molecule type" value="Genomic_DNA"/>
</dbReference>
<evidence type="ECO:0000313" key="3">
    <source>
        <dbReference type="Proteomes" id="UP001489004"/>
    </source>
</evidence>
<dbReference type="Proteomes" id="UP001489004">
    <property type="component" value="Unassembled WGS sequence"/>
</dbReference>
<proteinExistence type="predicted"/>
<feature type="compositionally biased region" description="Low complexity" evidence="1">
    <location>
        <begin position="112"/>
        <end position="130"/>
    </location>
</feature>
<feature type="region of interest" description="Disordered" evidence="1">
    <location>
        <begin position="1"/>
        <end position="158"/>
    </location>
</feature>
<feature type="compositionally biased region" description="Low complexity" evidence="1">
    <location>
        <begin position="139"/>
        <end position="151"/>
    </location>
</feature>
<name>A0AAW1P794_9CHLO</name>
<gene>
    <name evidence="2" type="ORF">WJX72_006060</name>
</gene>
<evidence type="ECO:0000313" key="2">
    <source>
        <dbReference type="EMBL" id="KAK9805575.1"/>
    </source>
</evidence>
<dbReference type="AlphaFoldDB" id="A0AAW1P794"/>
<sequence length="158" mass="16331">MWQKQAVARGPPRTVLRAPRANRYNRAVADGKILQGASLQAPTDSATPSACSSSSYPEGLARPSEGRQGGEQRVVPSQASQYPRPKGPVGTGYAAQAAARSRMHRRSPLPHPQAQATAQQGTPPQAQPKAKGPSLGGTPSVASPVASEPSSGHLMVPA</sequence>